<feature type="non-terminal residue" evidence="2">
    <location>
        <position position="1"/>
    </location>
</feature>
<evidence type="ECO:0000313" key="2">
    <source>
        <dbReference type="EMBL" id="CAG7885285.1"/>
    </source>
</evidence>
<dbReference type="GO" id="GO:0003677">
    <property type="term" value="F:DNA binding"/>
    <property type="evidence" value="ECO:0007669"/>
    <property type="project" value="InterPro"/>
</dbReference>
<dbReference type="PRINTS" id="PR00929">
    <property type="entry name" value="ATHOOK"/>
</dbReference>
<dbReference type="AlphaFoldDB" id="A0A8D9GQU7"/>
<sequence length="228" mass="25389">GIPCKHAICVLDDNQDDAEKYVSDYYSSLCLQNTYADNIRPVNGETLWNKIEKPPIGIPDIRKPRGRPKKRDRRKEPFESLQNAGKSTRHGRISHCSRCDQAGHIKSGCKNEPVVVEGPKNRRGRPRKHPAEIHPKRQPKPRKNKSGPSVGSSSQPLQTAQSSYAFPAASSAPQQSVPSNQPAKHVKKASRGRPLKIRKIGNIPSGSGTLWSPFTDRPFEVFGNRVYD</sequence>
<feature type="non-terminal residue" evidence="2">
    <location>
        <position position="228"/>
    </location>
</feature>
<evidence type="ECO:0000256" key="1">
    <source>
        <dbReference type="SAM" id="MobiDB-lite"/>
    </source>
</evidence>
<organism evidence="2 3">
    <name type="scientific">Brassica campestris</name>
    <name type="common">Field mustard</name>
    <dbReference type="NCBI Taxonomy" id="3711"/>
    <lineage>
        <taxon>Eukaryota</taxon>
        <taxon>Viridiplantae</taxon>
        <taxon>Streptophyta</taxon>
        <taxon>Embryophyta</taxon>
        <taxon>Tracheophyta</taxon>
        <taxon>Spermatophyta</taxon>
        <taxon>Magnoliopsida</taxon>
        <taxon>eudicotyledons</taxon>
        <taxon>Gunneridae</taxon>
        <taxon>Pentapetalae</taxon>
        <taxon>rosids</taxon>
        <taxon>malvids</taxon>
        <taxon>Brassicales</taxon>
        <taxon>Brassicaceae</taxon>
        <taxon>Brassiceae</taxon>
        <taxon>Brassica</taxon>
    </lineage>
</organism>
<evidence type="ECO:0008006" key="4">
    <source>
        <dbReference type="Google" id="ProtNLM"/>
    </source>
</evidence>
<feature type="compositionally biased region" description="Polar residues" evidence="1">
    <location>
        <begin position="146"/>
        <end position="159"/>
    </location>
</feature>
<feature type="compositionally biased region" description="Basic residues" evidence="1">
    <location>
        <begin position="184"/>
        <end position="199"/>
    </location>
</feature>
<feature type="compositionally biased region" description="Basic residues" evidence="1">
    <location>
        <begin position="136"/>
        <end position="145"/>
    </location>
</feature>
<reference evidence="2 3" key="1">
    <citation type="submission" date="2021-07" db="EMBL/GenBank/DDBJ databases">
        <authorList>
            <consortium name="Genoscope - CEA"/>
            <person name="William W."/>
        </authorList>
    </citation>
    <scope>NUCLEOTIDE SEQUENCE [LARGE SCALE GENOMIC DNA]</scope>
</reference>
<proteinExistence type="predicted"/>
<feature type="compositionally biased region" description="Low complexity" evidence="1">
    <location>
        <begin position="160"/>
        <end position="183"/>
    </location>
</feature>
<dbReference type="Gramene" id="A03p66280.2_BraZ1">
    <property type="protein sequence ID" value="A03p66280.2_BraZ1.CDS"/>
    <property type="gene ID" value="A03g66280.2_BraZ1"/>
</dbReference>
<feature type="compositionally biased region" description="Basic residues" evidence="1">
    <location>
        <begin position="64"/>
        <end position="73"/>
    </location>
</feature>
<evidence type="ECO:0000313" key="3">
    <source>
        <dbReference type="Proteomes" id="UP000694005"/>
    </source>
</evidence>
<dbReference type="EMBL" id="LS974619">
    <property type="protein sequence ID" value="CAG7885285.1"/>
    <property type="molecule type" value="Genomic_DNA"/>
</dbReference>
<feature type="region of interest" description="Disordered" evidence="1">
    <location>
        <begin position="53"/>
        <end position="95"/>
    </location>
</feature>
<protein>
    <recommendedName>
        <fullName evidence="4">SWIM-type domain-containing protein</fullName>
    </recommendedName>
</protein>
<accession>A0A8D9GQU7</accession>
<dbReference type="Proteomes" id="UP000694005">
    <property type="component" value="Chromosome A03"/>
</dbReference>
<dbReference type="InterPro" id="IPR017956">
    <property type="entry name" value="AT_hook_DNA-bd_motif"/>
</dbReference>
<feature type="region of interest" description="Disordered" evidence="1">
    <location>
        <begin position="110"/>
        <end position="215"/>
    </location>
</feature>
<gene>
    <name evidence="2" type="ORF">BRAPAZ1V2_A03P66280.2</name>
</gene>
<name>A0A8D9GQU7_BRACM</name>